<keyword evidence="4" id="KW-0804">Transcription</keyword>
<evidence type="ECO:0000256" key="3">
    <source>
        <dbReference type="ARBA" id="ARBA00023125"/>
    </source>
</evidence>
<evidence type="ECO:0000256" key="6">
    <source>
        <dbReference type="SAM" id="MobiDB-lite"/>
    </source>
</evidence>
<accession>A0A5N7BHT9</accession>
<name>A0A5N7BHT9_9EURO</name>
<dbReference type="GO" id="GO:0000435">
    <property type="term" value="P:positive regulation of transcription from RNA polymerase II promoter by galactose"/>
    <property type="evidence" value="ECO:0007669"/>
    <property type="project" value="TreeGrafter"/>
</dbReference>
<evidence type="ECO:0000256" key="2">
    <source>
        <dbReference type="ARBA" id="ARBA00023015"/>
    </source>
</evidence>
<keyword evidence="9" id="KW-1185">Reference proteome</keyword>
<dbReference type="Pfam" id="PF00172">
    <property type="entry name" value="Zn_clus"/>
    <property type="match status" value="1"/>
</dbReference>
<dbReference type="PANTHER" id="PTHR47424:SF4">
    <property type="entry name" value="ZN(II)2CYS6 TRANSCRIPTION FACTOR (EUROFUNG)"/>
    <property type="match status" value="1"/>
</dbReference>
<evidence type="ECO:0000256" key="4">
    <source>
        <dbReference type="ARBA" id="ARBA00023163"/>
    </source>
</evidence>
<dbReference type="InterPro" id="IPR051127">
    <property type="entry name" value="Fungal_SecMet_Regulators"/>
</dbReference>
<keyword evidence="3" id="KW-0238">DNA-binding</keyword>
<evidence type="ECO:0000259" key="7">
    <source>
        <dbReference type="PROSITE" id="PS50048"/>
    </source>
</evidence>
<dbReference type="GO" id="GO:0000978">
    <property type="term" value="F:RNA polymerase II cis-regulatory region sequence-specific DNA binding"/>
    <property type="evidence" value="ECO:0007669"/>
    <property type="project" value="TreeGrafter"/>
</dbReference>
<dbReference type="CDD" id="cd00067">
    <property type="entry name" value="GAL4"/>
    <property type="match status" value="1"/>
</dbReference>
<dbReference type="Pfam" id="PF04082">
    <property type="entry name" value="Fungal_trans"/>
    <property type="match status" value="1"/>
</dbReference>
<dbReference type="AlphaFoldDB" id="A0A5N7BHT9"/>
<evidence type="ECO:0000313" key="8">
    <source>
        <dbReference type="EMBL" id="KAE8381341.1"/>
    </source>
</evidence>
<dbReference type="InterPro" id="IPR007219">
    <property type="entry name" value="XnlR_reg_dom"/>
</dbReference>
<dbReference type="EMBL" id="ML736172">
    <property type="protein sequence ID" value="KAE8381341.1"/>
    <property type="molecule type" value="Genomic_DNA"/>
</dbReference>
<feature type="region of interest" description="Disordered" evidence="6">
    <location>
        <begin position="117"/>
        <end position="158"/>
    </location>
</feature>
<dbReference type="SMART" id="SM00906">
    <property type="entry name" value="Fungal_trans"/>
    <property type="match status" value="1"/>
</dbReference>
<keyword evidence="5" id="KW-0539">Nucleus</keyword>
<dbReference type="InterPro" id="IPR001138">
    <property type="entry name" value="Zn2Cys6_DnaBD"/>
</dbReference>
<feature type="domain" description="Zn(2)-C6 fungal-type" evidence="7">
    <location>
        <begin position="28"/>
        <end position="59"/>
    </location>
</feature>
<dbReference type="GO" id="GO:0000981">
    <property type="term" value="F:DNA-binding transcription factor activity, RNA polymerase II-specific"/>
    <property type="evidence" value="ECO:0007669"/>
    <property type="project" value="InterPro"/>
</dbReference>
<dbReference type="OrthoDB" id="39175at2759"/>
<dbReference type="Proteomes" id="UP000326198">
    <property type="component" value="Unassembled WGS sequence"/>
</dbReference>
<dbReference type="CDD" id="cd12148">
    <property type="entry name" value="fungal_TF_MHR"/>
    <property type="match status" value="1"/>
</dbReference>
<evidence type="ECO:0000256" key="5">
    <source>
        <dbReference type="ARBA" id="ARBA00023242"/>
    </source>
</evidence>
<evidence type="ECO:0000256" key="1">
    <source>
        <dbReference type="ARBA" id="ARBA00022723"/>
    </source>
</evidence>
<dbReference type="PROSITE" id="PS50048">
    <property type="entry name" value="ZN2_CY6_FUNGAL_2"/>
    <property type="match status" value="1"/>
</dbReference>
<dbReference type="GO" id="GO:0006351">
    <property type="term" value="P:DNA-templated transcription"/>
    <property type="evidence" value="ECO:0007669"/>
    <property type="project" value="InterPro"/>
</dbReference>
<keyword evidence="1" id="KW-0479">Metal-binding</keyword>
<dbReference type="GO" id="GO:0008270">
    <property type="term" value="F:zinc ion binding"/>
    <property type="evidence" value="ECO:0007669"/>
    <property type="project" value="InterPro"/>
</dbReference>
<keyword evidence="2" id="KW-0805">Transcription regulation</keyword>
<dbReference type="SMART" id="SM00066">
    <property type="entry name" value="GAL4"/>
    <property type="match status" value="1"/>
</dbReference>
<dbReference type="Gene3D" id="4.10.240.10">
    <property type="entry name" value="Zn(2)-C6 fungal-type DNA-binding domain"/>
    <property type="match status" value="1"/>
</dbReference>
<dbReference type="PROSITE" id="PS00463">
    <property type="entry name" value="ZN2_CY6_FUNGAL_1"/>
    <property type="match status" value="1"/>
</dbReference>
<sequence length="712" mass="79521">MQHHATGQSSPPSMLPLAQRKRLKVAVACVPCRHKKIKCDGVRPVCGSCEKIAGVKCVYATAHVKTCIDHEEQSFYKASRNRGALDGSRSVSTHNQTLLDGSLEGASRRSFMTRGGISPPLAIGSASRSPPAVSLGNSESEAHTADSMNGVTGDPKYTRDIFGRSSAGSFMRQIQTAINPRLDASPSDPRGKGAVARGDLPGVQHAYSGYETSTLLLLPPKALADSLMQVYWDYDWTLYPIIDRGQVEETYESLWTFRDTMDFPLLTMSIINLCFALGSHYGPSIPPKERRDTGDSFFSRAECLYNKAQDAPSCERVQCLLLFGVYLQSTKNVFQCWMTVGEAIRMAQSLGMHLAEPEFSSQSVSHREYRRRTWHGCVWLDRVLSATFGRPGMIPKWLFSLVPLPSMIDDEFFEAQTEGSERRPDGQPCIMAFLRKAIELYRILDDVLVELYLTCSPREEGIESKLPHILEIDSRVQSWSKSLPSHLQMQTAATGNTIVDRQATVLRIHLLHVRILLFRPTLVHYCSRGVPSYTEKPNVSTDPSLSEMMLLQCPRMCFRFAHELIDIFNCNLDPQTLKGPLPVWWYSVFYVYTAATTILVERFLEKRESAAIGESAASQTWHAAINVLKSYGALSDCARRCVAALEVLYNNLSLDNHENGTTSDPRDAAPDRDSLLGLFNHLNQPEEMNGPGLLPLSFDDLIWLDSILETSY</sequence>
<evidence type="ECO:0000313" key="9">
    <source>
        <dbReference type="Proteomes" id="UP000326198"/>
    </source>
</evidence>
<gene>
    <name evidence="8" type="ORF">BDV26DRAFT_255771</name>
</gene>
<protein>
    <submittedName>
        <fullName evidence="8">Fungal-specific transcription factor domain-containing protein</fullName>
    </submittedName>
</protein>
<organism evidence="8 9">
    <name type="scientific">Aspergillus bertholletiae</name>
    <dbReference type="NCBI Taxonomy" id="1226010"/>
    <lineage>
        <taxon>Eukaryota</taxon>
        <taxon>Fungi</taxon>
        <taxon>Dikarya</taxon>
        <taxon>Ascomycota</taxon>
        <taxon>Pezizomycotina</taxon>
        <taxon>Eurotiomycetes</taxon>
        <taxon>Eurotiomycetidae</taxon>
        <taxon>Eurotiales</taxon>
        <taxon>Aspergillaceae</taxon>
        <taxon>Aspergillus</taxon>
        <taxon>Aspergillus subgen. Circumdati</taxon>
    </lineage>
</organism>
<dbReference type="PANTHER" id="PTHR47424">
    <property type="entry name" value="REGULATORY PROTEIN GAL4"/>
    <property type="match status" value="1"/>
</dbReference>
<proteinExistence type="predicted"/>
<dbReference type="GO" id="GO:0005634">
    <property type="term" value="C:nucleus"/>
    <property type="evidence" value="ECO:0007669"/>
    <property type="project" value="TreeGrafter"/>
</dbReference>
<dbReference type="SUPFAM" id="SSF57701">
    <property type="entry name" value="Zn2/Cys6 DNA-binding domain"/>
    <property type="match status" value="1"/>
</dbReference>
<dbReference type="InterPro" id="IPR036864">
    <property type="entry name" value="Zn2-C6_fun-type_DNA-bd_sf"/>
</dbReference>
<reference evidence="8 9" key="1">
    <citation type="submission" date="2019-04" db="EMBL/GenBank/DDBJ databases">
        <title>Friends and foes A comparative genomics studyof 23 Aspergillus species from section Flavi.</title>
        <authorList>
            <consortium name="DOE Joint Genome Institute"/>
            <person name="Kjaerbolling I."/>
            <person name="Vesth T."/>
            <person name="Frisvad J.C."/>
            <person name="Nybo J.L."/>
            <person name="Theobald S."/>
            <person name="Kildgaard S."/>
            <person name="Isbrandt T."/>
            <person name="Kuo A."/>
            <person name="Sato A."/>
            <person name="Lyhne E.K."/>
            <person name="Kogle M.E."/>
            <person name="Wiebenga A."/>
            <person name="Kun R.S."/>
            <person name="Lubbers R.J."/>
            <person name="Makela M.R."/>
            <person name="Barry K."/>
            <person name="Chovatia M."/>
            <person name="Clum A."/>
            <person name="Daum C."/>
            <person name="Haridas S."/>
            <person name="He G."/>
            <person name="LaButti K."/>
            <person name="Lipzen A."/>
            <person name="Mondo S."/>
            <person name="Riley R."/>
            <person name="Salamov A."/>
            <person name="Simmons B.A."/>
            <person name="Magnuson J.K."/>
            <person name="Henrissat B."/>
            <person name="Mortensen U.H."/>
            <person name="Larsen T.O."/>
            <person name="Devries R.P."/>
            <person name="Grigoriev I.V."/>
            <person name="Machida M."/>
            <person name="Baker S.E."/>
            <person name="Andersen M.R."/>
        </authorList>
    </citation>
    <scope>NUCLEOTIDE SEQUENCE [LARGE SCALE GENOMIC DNA]</scope>
    <source>
        <strain evidence="8 9">IBT 29228</strain>
    </source>
</reference>